<evidence type="ECO:0000256" key="1">
    <source>
        <dbReference type="ARBA" id="ARBA00004370"/>
    </source>
</evidence>
<dbReference type="SUPFAM" id="SSF111331">
    <property type="entry name" value="NAD kinase/diacylglycerol kinase-like"/>
    <property type="match status" value="1"/>
</dbReference>
<dbReference type="GeneID" id="14887558"/>
<evidence type="ECO:0000256" key="12">
    <source>
        <dbReference type="RuleBase" id="RU361128"/>
    </source>
</evidence>
<dbReference type="GO" id="GO:0016020">
    <property type="term" value="C:membrane"/>
    <property type="evidence" value="ECO:0007669"/>
    <property type="project" value="UniProtKB-SubCell"/>
</dbReference>
<dbReference type="OMA" id="YCHEFCQ"/>
<dbReference type="GO" id="GO:0004143">
    <property type="term" value="F:ATP-dependent diacylglycerol kinase activity"/>
    <property type="evidence" value="ECO:0007669"/>
    <property type="project" value="UniProtKB-EC"/>
</dbReference>
<dbReference type="InterPro" id="IPR000756">
    <property type="entry name" value="Diacylglycerol_kin_accessory"/>
</dbReference>
<dbReference type="InterPro" id="IPR002219">
    <property type="entry name" value="PKC_DAG/PE"/>
</dbReference>
<dbReference type="KEGG" id="eiv:EIN_335360"/>
<evidence type="ECO:0000256" key="3">
    <source>
        <dbReference type="ARBA" id="ARBA00022679"/>
    </source>
</evidence>
<dbReference type="CDD" id="cd20805">
    <property type="entry name" value="C1_DGK_rpt2"/>
    <property type="match status" value="1"/>
</dbReference>
<keyword evidence="9" id="KW-0862">Zinc</keyword>
<evidence type="ECO:0000313" key="15">
    <source>
        <dbReference type="EMBL" id="ELP88554.1"/>
    </source>
</evidence>
<protein>
    <recommendedName>
        <fullName evidence="12">Diacylglycerol kinase</fullName>
        <shortName evidence="12">DAG kinase</shortName>
        <ecNumber evidence="12">2.7.1.107</ecNumber>
    </recommendedName>
</protein>
<dbReference type="Pfam" id="PF00781">
    <property type="entry name" value="DAGK_cat"/>
    <property type="match status" value="1"/>
</dbReference>
<sequence>MNLLRTLHNFEVPQSFQSGQTCCWCGLEIDKAHIVECSLCHQTFHDYCKSSVFSPCYCGPLFPMETPYYHNLIPTNEKGLCSVCRKMSGPLMKCTKCTLYFHEKCTLCSPPLCRQASLPVDFYTHYLVSTSRGRCSVCGKVIQPNQQSVGYHCIYCEDQFHSTCVSATLPISVLRCPRDKLGLSKYLVHPSDIRQDVVIQRESQTPLIFVVNENSGGSRAKRVSSLFEKYFSTSQFVLIQNIDFAANRFGNYINGSSISDKIDNNLVVIVCGGDGSIEASIDHFGPYQKYLILPYGTGNDLSRSLGFTPDEILDTIEENGLSALREVLKLPTEFVDRWVLQVSNYKFGKNEEFRDFRRFTNYLSVGMDGAVAQKFSESRSYGPSGPFLNKCRYALSSTALLDNYCLDIDTKVLLELDGEDVELPPMDCLVFMSSVTCYGGQRLLKSSEEAQKMDDGIIEIFYIKGSLEMGSVSVGMAKPTLLARAKDIVLTIKPNFVLPFQSDGEPFLLQNAVIHLYTESQILFFSERKKMTSD</sequence>
<evidence type="ECO:0000256" key="6">
    <source>
        <dbReference type="ARBA" id="ARBA00022741"/>
    </source>
</evidence>
<feature type="domain" description="DAGKc" evidence="14">
    <location>
        <begin position="202"/>
        <end position="344"/>
    </location>
</feature>
<evidence type="ECO:0000256" key="11">
    <source>
        <dbReference type="ARBA" id="ARBA00023136"/>
    </source>
</evidence>
<dbReference type="PANTHER" id="PTHR11255">
    <property type="entry name" value="DIACYLGLYCEROL KINASE"/>
    <property type="match status" value="1"/>
</dbReference>
<reference evidence="15 16" key="1">
    <citation type="submission" date="2012-10" db="EMBL/GenBank/DDBJ databases">
        <authorList>
            <person name="Zafar N."/>
            <person name="Inman J."/>
            <person name="Hall N."/>
            <person name="Lorenzi H."/>
            <person name="Caler E."/>
        </authorList>
    </citation>
    <scope>NUCLEOTIDE SEQUENCE [LARGE SCALE GENOMIC DNA]</scope>
    <source>
        <strain evidence="15 16">IP1</strain>
    </source>
</reference>
<keyword evidence="11" id="KW-0472">Membrane</keyword>
<dbReference type="InterPro" id="IPR017438">
    <property type="entry name" value="ATP-NAD_kinase_N"/>
</dbReference>
<comment type="subcellular location">
    <subcellularLocation>
        <location evidence="1">Membrane</location>
    </subcellularLocation>
</comment>
<dbReference type="SMART" id="SM00046">
    <property type="entry name" value="DAGKc"/>
    <property type="match status" value="1"/>
</dbReference>
<keyword evidence="7" id="KW-0863">Zinc-finger</keyword>
<keyword evidence="10 12" id="KW-0067">ATP-binding</keyword>
<dbReference type="AlphaFoldDB" id="L7FM11"/>
<dbReference type="InterPro" id="IPR001965">
    <property type="entry name" value="Znf_PHD"/>
</dbReference>
<dbReference type="SUPFAM" id="SSF57889">
    <property type="entry name" value="Cysteine-rich domain"/>
    <property type="match status" value="1"/>
</dbReference>
<accession>L7FM11</accession>
<dbReference type="InterPro" id="IPR037607">
    <property type="entry name" value="DGK"/>
</dbReference>
<dbReference type="SMART" id="SM00109">
    <property type="entry name" value="C1"/>
    <property type="match status" value="3"/>
</dbReference>
<evidence type="ECO:0000256" key="10">
    <source>
        <dbReference type="ARBA" id="ARBA00022840"/>
    </source>
</evidence>
<keyword evidence="4" id="KW-0479">Metal-binding</keyword>
<comment type="similarity">
    <text evidence="2 12">Belongs to the eukaryotic diacylglycerol kinase family.</text>
</comment>
<dbReference type="PROSITE" id="PS50081">
    <property type="entry name" value="ZF_DAG_PE_2"/>
    <property type="match status" value="3"/>
</dbReference>
<evidence type="ECO:0000256" key="5">
    <source>
        <dbReference type="ARBA" id="ARBA00022737"/>
    </source>
</evidence>
<gene>
    <name evidence="15" type="ORF">EIN_335360</name>
</gene>
<dbReference type="Gene3D" id="2.60.200.40">
    <property type="match status" value="1"/>
</dbReference>
<dbReference type="OrthoDB" id="242257at2759"/>
<evidence type="ECO:0000259" key="14">
    <source>
        <dbReference type="PROSITE" id="PS50146"/>
    </source>
</evidence>
<dbReference type="EC" id="2.7.1.107" evidence="12"/>
<dbReference type="PROSITE" id="PS50146">
    <property type="entry name" value="DAGK"/>
    <property type="match status" value="1"/>
</dbReference>
<evidence type="ECO:0000256" key="9">
    <source>
        <dbReference type="ARBA" id="ARBA00022833"/>
    </source>
</evidence>
<dbReference type="RefSeq" id="XP_004255325.1">
    <property type="nucleotide sequence ID" value="XM_004255277.1"/>
</dbReference>
<dbReference type="InterPro" id="IPR046349">
    <property type="entry name" value="C1-like_sf"/>
</dbReference>
<dbReference type="VEuPathDB" id="AmoebaDB:EIN_335360"/>
<name>L7FM11_ENTIV</name>
<evidence type="ECO:0000256" key="2">
    <source>
        <dbReference type="ARBA" id="ARBA00009280"/>
    </source>
</evidence>
<dbReference type="Gene3D" id="3.40.50.10330">
    <property type="entry name" value="Probable inorganic polyphosphate/atp-NAD kinase, domain 1"/>
    <property type="match status" value="1"/>
</dbReference>
<evidence type="ECO:0000256" key="7">
    <source>
        <dbReference type="ARBA" id="ARBA00022771"/>
    </source>
</evidence>
<dbReference type="EMBL" id="KB206750">
    <property type="protein sequence ID" value="ELP88554.1"/>
    <property type="molecule type" value="Genomic_DNA"/>
</dbReference>
<dbReference type="InterPro" id="IPR001206">
    <property type="entry name" value="Diacylglycerol_kinase_cat_dom"/>
</dbReference>
<keyword evidence="16" id="KW-1185">Reference proteome</keyword>
<dbReference type="Proteomes" id="UP000014680">
    <property type="component" value="Unassembled WGS sequence"/>
</dbReference>
<proteinExistence type="inferred from homology"/>
<dbReference type="InterPro" id="IPR016064">
    <property type="entry name" value="NAD/diacylglycerol_kinase_sf"/>
</dbReference>
<feature type="domain" description="Phorbol-ester/DAG-type" evidence="13">
    <location>
        <begin position="69"/>
        <end position="113"/>
    </location>
</feature>
<keyword evidence="5" id="KW-0677">Repeat</keyword>
<dbReference type="PANTHER" id="PTHR11255:SF54">
    <property type="entry name" value="DIACYLGLYCEROL KINASE THETA"/>
    <property type="match status" value="1"/>
</dbReference>
<feature type="domain" description="Phorbol-ester/DAG-type" evidence="13">
    <location>
        <begin position="7"/>
        <end position="56"/>
    </location>
</feature>
<evidence type="ECO:0000259" key="13">
    <source>
        <dbReference type="PROSITE" id="PS50081"/>
    </source>
</evidence>
<dbReference type="PROSITE" id="PS00479">
    <property type="entry name" value="ZF_DAG_PE_1"/>
    <property type="match status" value="1"/>
</dbReference>
<dbReference type="GO" id="GO:0007200">
    <property type="term" value="P:phospholipase C-activating G protein-coupled receptor signaling pathway"/>
    <property type="evidence" value="ECO:0007669"/>
    <property type="project" value="InterPro"/>
</dbReference>
<dbReference type="InterPro" id="IPR019786">
    <property type="entry name" value="Zinc_finger_PHD-type_CS"/>
</dbReference>
<evidence type="ECO:0000256" key="8">
    <source>
        <dbReference type="ARBA" id="ARBA00022777"/>
    </source>
</evidence>
<keyword evidence="8 12" id="KW-0418">Kinase</keyword>
<dbReference type="PROSITE" id="PS01359">
    <property type="entry name" value="ZF_PHD_1"/>
    <property type="match status" value="1"/>
</dbReference>
<dbReference type="GO" id="GO:0005524">
    <property type="term" value="F:ATP binding"/>
    <property type="evidence" value="ECO:0007669"/>
    <property type="project" value="UniProtKB-KW"/>
</dbReference>
<dbReference type="GO" id="GO:0008270">
    <property type="term" value="F:zinc ion binding"/>
    <property type="evidence" value="ECO:0007669"/>
    <property type="project" value="UniProtKB-KW"/>
</dbReference>
<dbReference type="Pfam" id="PF00609">
    <property type="entry name" value="DAGK_acc"/>
    <property type="match status" value="1"/>
</dbReference>
<dbReference type="SMART" id="SM00045">
    <property type="entry name" value="DAGKa"/>
    <property type="match status" value="1"/>
</dbReference>
<dbReference type="SMART" id="SM00249">
    <property type="entry name" value="PHD"/>
    <property type="match status" value="2"/>
</dbReference>
<keyword evidence="6 12" id="KW-0547">Nucleotide-binding</keyword>
<keyword evidence="3 12" id="KW-0808">Transferase</keyword>
<comment type="catalytic activity">
    <reaction evidence="12">
        <text>a 1,2-diacyl-sn-glycerol + ATP = a 1,2-diacyl-sn-glycero-3-phosphate + ADP + H(+)</text>
        <dbReference type="Rhea" id="RHEA:10272"/>
        <dbReference type="ChEBI" id="CHEBI:15378"/>
        <dbReference type="ChEBI" id="CHEBI:17815"/>
        <dbReference type="ChEBI" id="CHEBI:30616"/>
        <dbReference type="ChEBI" id="CHEBI:58608"/>
        <dbReference type="ChEBI" id="CHEBI:456216"/>
        <dbReference type="EC" id="2.7.1.107"/>
    </reaction>
</comment>
<feature type="domain" description="Phorbol-ester/DAG-type" evidence="13">
    <location>
        <begin position="124"/>
        <end position="176"/>
    </location>
</feature>
<evidence type="ECO:0000313" key="16">
    <source>
        <dbReference type="Proteomes" id="UP000014680"/>
    </source>
</evidence>
<organism evidence="15 16">
    <name type="scientific">Entamoeba invadens IP1</name>
    <dbReference type="NCBI Taxonomy" id="370355"/>
    <lineage>
        <taxon>Eukaryota</taxon>
        <taxon>Amoebozoa</taxon>
        <taxon>Evosea</taxon>
        <taxon>Archamoebae</taxon>
        <taxon>Mastigamoebida</taxon>
        <taxon>Entamoebidae</taxon>
        <taxon>Entamoeba</taxon>
    </lineage>
</organism>
<evidence type="ECO:0000256" key="4">
    <source>
        <dbReference type="ARBA" id="ARBA00022723"/>
    </source>
</evidence>